<name>A0A0C9SXE9_PLICR</name>
<protein>
    <submittedName>
        <fullName evidence="2">Uncharacterized protein</fullName>
    </submittedName>
</protein>
<sequence length="63" mass="6802">MLLPFLLAVQVLTPIPDPHHLPTTSTNMQSHSEQSGWDPSSIDATGMSHRYSHAVLTGACNGF</sequence>
<evidence type="ECO:0000313" key="3">
    <source>
        <dbReference type="Proteomes" id="UP000053263"/>
    </source>
</evidence>
<accession>A0A0C9SXE9</accession>
<gene>
    <name evidence="2" type="ORF">PLICRDRAFT_46203</name>
</gene>
<proteinExistence type="predicted"/>
<organism evidence="2 3">
    <name type="scientific">Plicaturopsis crispa FD-325 SS-3</name>
    <dbReference type="NCBI Taxonomy" id="944288"/>
    <lineage>
        <taxon>Eukaryota</taxon>
        <taxon>Fungi</taxon>
        <taxon>Dikarya</taxon>
        <taxon>Basidiomycota</taxon>
        <taxon>Agaricomycotina</taxon>
        <taxon>Agaricomycetes</taxon>
        <taxon>Agaricomycetidae</taxon>
        <taxon>Amylocorticiales</taxon>
        <taxon>Amylocorticiaceae</taxon>
        <taxon>Plicatura</taxon>
        <taxon>Plicaturopsis crispa</taxon>
    </lineage>
</organism>
<dbReference type="AlphaFoldDB" id="A0A0C9SXE9"/>
<feature type="compositionally biased region" description="Polar residues" evidence="1">
    <location>
        <begin position="22"/>
        <end position="38"/>
    </location>
</feature>
<reference evidence="2 3" key="1">
    <citation type="submission" date="2014-06" db="EMBL/GenBank/DDBJ databases">
        <title>Evolutionary Origins and Diversification of the Mycorrhizal Mutualists.</title>
        <authorList>
            <consortium name="DOE Joint Genome Institute"/>
            <consortium name="Mycorrhizal Genomics Consortium"/>
            <person name="Kohler A."/>
            <person name="Kuo A."/>
            <person name="Nagy L.G."/>
            <person name="Floudas D."/>
            <person name="Copeland A."/>
            <person name="Barry K.W."/>
            <person name="Cichocki N."/>
            <person name="Veneault-Fourrey C."/>
            <person name="LaButti K."/>
            <person name="Lindquist E.A."/>
            <person name="Lipzen A."/>
            <person name="Lundell T."/>
            <person name="Morin E."/>
            <person name="Murat C."/>
            <person name="Riley R."/>
            <person name="Ohm R."/>
            <person name="Sun H."/>
            <person name="Tunlid A."/>
            <person name="Henrissat B."/>
            <person name="Grigoriev I.V."/>
            <person name="Hibbett D.S."/>
            <person name="Martin F."/>
        </authorList>
    </citation>
    <scope>NUCLEOTIDE SEQUENCE [LARGE SCALE GENOMIC DNA]</scope>
    <source>
        <strain evidence="2 3">FD-325 SS-3</strain>
    </source>
</reference>
<dbReference type="HOGENOM" id="CLU_2886803_0_0_1"/>
<evidence type="ECO:0000256" key="1">
    <source>
        <dbReference type="SAM" id="MobiDB-lite"/>
    </source>
</evidence>
<dbReference type="EMBL" id="KN832571">
    <property type="protein sequence ID" value="KII84330.1"/>
    <property type="molecule type" value="Genomic_DNA"/>
</dbReference>
<evidence type="ECO:0000313" key="2">
    <source>
        <dbReference type="EMBL" id="KII84330.1"/>
    </source>
</evidence>
<feature type="region of interest" description="Disordered" evidence="1">
    <location>
        <begin position="15"/>
        <end position="43"/>
    </location>
</feature>
<keyword evidence="3" id="KW-1185">Reference proteome</keyword>
<dbReference type="Proteomes" id="UP000053263">
    <property type="component" value="Unassembled WGS sequence"/>
</dbReference>